<keyword evidence="4" id="KW-0812">Transmembrane</keyword>
<gene>
    <name evidence="9" type="ORF">DQQ10_17215</name>
</gene>
<evidence type="ECO:0000256" key="3">
    <source>
        <dbReference type="ARBA" id="ARBA00022452"/>
    </source>
</evidence>
<evidence type="ECO:0000256" key="5">
    <source>
        <dbReference type="ARBA" id="ARBA00022729"/>
    </source>
</evidence>
<protein>
    <recommendedName>
        <fullName evidence="11">Transporter</fullName>
    </recommendedName>
</protein>
<keyword evidence="10" id="KW-1185">Reference proteome</keyword>
<evidence type="ECO:0000256" key="6">
    <source>
        <dbReference type="ARBA" id="ARBA00023136"/>
    </source>
</evidence>
<evidence type="ECO:0000313" key="10">
    <source>
        <dbReference type="Proteomes" id="UP000251889"/>
    </source>
</evidence>
<reference evidence="9 10" key="1">
    <citation type="submission" date="2018-06" db="EMBL/GenBank/DDBJ databases">
        <title>Chryseolinea flavus sp. nov., a member of the phylum Bacteroidetes isolated from soil.</title>
        <authorList>
            <person name="Li Y."/>
            <person name="Wang J."/>
        </authorList>
    </citation>
    <scope>NUCLEOTIDE SEQUENCE [LARGE SCALE GENOMIC DNA]</scope>
    <source>
        <strain evidence="9 10">SDU1-6</strain>
    </source>
</reference>
<proteinExistence type="inferred from homology"/>
<dbReference type="InterPro" id="IPR005017">
    <property type="entry name" value="OMPP1/FadL/TodX"/>
</dbReference>
<comment type="similarity">
    <text evidence="2">Belongs to the OmpP1/FadL family.</text>
</comment>
<dbReference type="Proteomes" id="UP000251889">
    <property type="component" value="Unassembled WGS sequence"/>
</dbReference>
<keyword evidence="5 8" id="KW-0732">Signal</keyword>
<name>A0A364XZG8_9BACT</name>
<dbReference type="Gene3D" id="2.40.160.60">
    <property type="entry name" value="Outer membrane protein transport protein (OMPP1/FadL/TodX)"/>
    <property type="match status" value="1"/>
</dbReference>
<feature type="chain" id="PRO_5016644243" description="Transporter" evidence="8">
    <location>
        <begin position="20"/>
        <end position="508"/>
    </location>
</feature>
<dbReference type="AlphaFoldDB" id="A0A364XZG8"/>
<evidence type="ECO:0000256" key="7">
    <source>
        <dbReference type="ARBA" id="ARBA00023237"/>
    </source>
</evidence>
<evidence type="ECO:0000256" key="4">
    <source>
        <dbReference type="ARBA" id="ARBA00022692"/>
    </source>
</evidence>
<sequence>MRLTLITGIVLLSFSGAVAQNFVSDALLFSRSASTTGSARMQALGGAHSSIGGDYSAALSNPAGLGMYNRSEATLTLGFNNYNTSANYLRTKSETSGSKLNLPGLSVVLNYKRDEPTSSGFLGWNFGITLTRTNDINRQYSYNGLNDESTILYSFEDLAAEFAGEDFESMIQGNNNYYNLYALAYNNYLIDTVQENGSYAGYYQSPWDLYSGESRSIEQRESIKRRGAQYQWTFAAGVNFSDRLFMGAGVGITTLRYKLSQTYTERLVDFDANDDYYPDLREFTIGEDLDIQGTGVNLTLGLIYRPIDFVQLGASFVTPTIHQITDNYTAGITSEWNTQTDTGEKFPEALLSEYNFNTPSRLSGGITFISKYGFLTGTVERVNYRRARYSSDIAGIDYDLENEDISKAYRSTTNFRFGAEFRYEQFRIRGGYGIMGDPYVDTDNIDRKITTLSGGVGIRQKKFFTDFTVITTKTEGLRIPYTAFDVDTPVANLKFTNTNFVVTVGFTF</sequence>
<evidence type="ECO:0000256" key="2">
    <source>
        <dbReference type="ARBA" id="ARBA00008163"/>
    </source>
</evidence>
<dbReference type="PANTHER" id="PTHR35093:SF8">
    <property type="entry name" value="OUTER MEMBRANE PROTEIN NMB0088-RELATED"/>
    <property type="match status" value="1"/>
</dbReference>
<dbReference type="GO" id="GO:0009279">
    <property type="term" value="C:cell outer membrane"/>
    <property type="evidence" value="ECO:0007669"/>
    <property type="project" value="UniProtKB-SubCell"/>
</dbReference>
<keyword evidence="6" id="KW-0472">Membrane</keyword>
<dbReference type="PANTHER" id="PTHR35093">
    <property type="entry name" value="OUTER MEMBRANE PROTEIN NMB0088-RELATED"/>
    <property type="match status" value="1"/>
</dbReference>
<evidence type="ECO:0000256" key="1">
    <source>
        <dbReference type="ARBA" id="ARBA00004571"/>
    </source>
</evidence>
<comment type="caution">
    <text evidence="9">The sequence shown here is derived from an EMBL/GenBank/DDBJ whole genome shotgun (WGS) entry which is preliminary data.</text>
</comment>
<feature type="signal peptide" evidence="8">
    <location>
        <begin position="1"/>
        <end position="19"/>
    </location>
</feature>
<organism evidence="9 10">
    <name type="scientific">Pseudochryseolinea flava</name>
    <dbReference type="NCBI Taxonomy" id="2059302"/>
    <lineage>
        <taxon>Bacteria</taxon>
        <taxon>Pseudomonadati</taxon>
        <taxon>Bacteroidota</taxon>
        <taxon>Cytophagia</taxon>
        <taxon>Cytophagales</taxon>
        <taxon>Fulvivirgaceae</taxon>
        <taxon>Pseudochryseolinea</taxon>
    </lineage>
</organism>
<accession>A0A364XZG8</accession>
<evidence type="ECO:0000256" key="8">
    <source>
        <dbReference type="SAM" id="SignalP"/>
    </source>
</evidence>
<comment type="subcellular location">
    <subcellularLocation>
        <location evidence="1">Cell outer membrane</location>
        <topology evidence="1">Multi-pass membrane protein</topology>
    </subcellularLocation>
</comment>
<keyword evidence="7" id="KW-0998">Cell outer membrane</keyword>
<keyword evidence="3" id="KW-1134">Transmembrane beta strand</keyword>
<dbReference type="SUPFAM" id="SSF56935">
    <property type="entry name" value="Porins"/>
    <property type="match status" value="1"/>
</dbReference>
<evidence type="ECO:0008006" key="11">
    <source>
        <dbReference type="Google" id="ProtNLM"/>
    </source>
</evidence>
<dbReference type="EMBL" id="QMFY01000009">
    <property type="protein sequence ID" value="RAV99784.1"/>
    <property type="molecule type" value="Genomic_DNA"/>
</dbReference>
<evidence type="ECO:0000313" key="9">
    <source>
        <dbReference type="EMBL" id="RAV99784.1"/>
    </source>
</evidence>
<dbReference type="GO" id="GO:0015483">
    <property type="term" value="F:long-chain fatty acid transporting porin activity"/>
    <property type="evidence" value="ECO:0007669"/>
    <property type="project" value="TreeGrafter"/>
</dbReference>